<accession>A0A7N2KV58</accession>
<name>A0A7N2KV58_QUELO</name>
<protein>
    <submittedName>
        <fullName evidence="1">Uncharacterized protein</fullName>
    </submittedName>
</protein>
<organism evidence="1 2">
    <name type="scientific">Quercus lobata</name>
    <name type="common">Valley oak</name>
    <dbReference type="NCBI Taxonomy" id="97700"/>
    <lineage>
        <taxon>Eukaryota</taxon>
        <taxon>Viridiplantae</taxon>
        <taxon>Streptophyta</taxon>
        <taxon>Embryophyta</taxon>
        <taxon>Tracheophyta</taxon>
        <taxon>Spermatophyta</taxon>
        <taxon>Magnoliopsida</taxon>
        <taxon>eudicotyledons</taxon>
        <taxon>Gunneridae</taxon>
        <taxon>Pentapetalae</taxon>
        <taxon>rosids</taxon>
        <taxon>fabids</taxon>
        <taxon>Fagales</taxon>
        <taxon>Fagaceae</taxon>
        <taxon>Quercus</taxon>
    </lineage>
</organism>
<dbReference type="EnsemblPlants" id="QL02p028332:mrna">
    <property type="protein sequence ID" value="QL02p028332:mrna"/>
    <property type="gene ID" value="QL02p028332"/>
</dbReference>
<dbReference type="Proteomes" id="UP000594261">
    <property type="component" value="Chromosome 2"/>
</dbReference>
<dbReference type="InParanoid" id="A0A7N2KV58"/>
<dbReference type="Gramene" id="QL02p028332:mrna">
    <property type="protein sequence ID" value="QL02p028332:mrna"/>
    <property type="gene ID" value="QL02p028332"/>
</dbReference>
<dbReference type="AlphaFoldDB" id="A0A7N2KV58"/>
<reference evidence="2" key="1">
    <citation type="journal article" date="2016" name="G3 (Bethesda)">
        <title>First Draft Assembly and Annotation of the Genome of a California Endemic Oak Quercus lobata Nee (Fagaceae).</title>
        <authorList>
            <person name="Sork V.L."/>
            <person name="Fitz-Gibbon S.T."/>
            <person name="Puiu D."/>
            <person name="Crepeau M."/>
            <person name="Gugger P.F."/>
            <person name="Sherman R."/>
            <person name="Stevens K."/>
            <person name="Langley C.H."/>
            <person name="Pellegrini M."/>
            <person name="Salzberg S.L."/>
        </authorList>
    </citation>
    <scope>NUCLEOTIDE SEQUENCE [LARGE SCALE GENOMIC DNA]</scope>
    <source>
        <strain evidence="2">cv. SW786</strain>
    </source>
</reference>
<sequence length="90" mass="10330">MNVNVLPHHTACALYVDDTGAAPENVTVYVELNPKPMQLVIDAVARRRPLRGDRRYSAKILVPTHRYRLDHIGWTVFNGEIHIWFPILSL</sequence>
<reference evidence="1" key="2">
    <citation type="submission" date="2021-01" db="UniProtKB">
        <authorList>
            <consortium name="EnsemblPlants"/>
        </authorList>
    </citation>
    <scope>IDENTIFICATION</scope>
</reference>
<keyword evidence="2" id="KW-1185">Reference proteome</keyword>
<evidence type="ECO:0000313" key="1">
    <source>
        <dbReference type="EnsemblPlants" id="QL02p028332:mrna"/>
    </source>
</evidence>
<proteinExistence type="predicted"/>
<evidence type="ECO:0000313" key="2">
    <source>
        <dbReference type="Proteomes" id="UP000594261"/>
    </source>
</evidence>